<dbReference type="PROSITE" id="PS50975">
    <property type="entry name" value="ATP_GRASP"/>
    <property type="match status" value="1"/>
</dbReference>
<evidence type="ECO:0000256" key="1">
    <source>
        <dbReference type="PROSITE-ProRule" id="PRU00409"/>
    </source>
</evidence>
<feature type="domain" description="ATP-grasp" evidence="2">
    <location>
        <begin position="153"/>
        <end position="369"/>
    </location>
</feature>
<keyword evidence="1" id="KW-0547">Nucleotide-binding</keyword>
<evidence type="ECO:0000259" key="2">
    <source>
        <dbReference type="PROSITE" id="PS50975"/>
    </source>
</evidence>
<organism evidence="3 4">
    <name type="scientific">Streptomyces morookaense</name>
    <name type="common">Streptoverticillium morookaense</name>
    <dbReference type="NCBI Taxonomy" id="1970"/>
    <lineage>
        <taxon>Bacteria</taxon>
        <taxon>Bacillati</taxon>
        <taxon>Actinomycetota</taxon>
        <taxon>Actinomycetes</taxon>
        <taxon>Kitasatosporales</taxon>
        <taxon>Streptomycetaceae</taxon>
        <taxon>Streptomyces</taxon>
    </lineage>
</organism>
<protein>
    <recommendedName>
        <fullName evidence="2">ATP-grasp domain-containing protein</fullName>
    </recommendedName>
</protein>
<keyword evidence="1" id="KW-0067">ATP-binding</keyword>
<dbReference type="InterPro" id="IPR011761">
    <property type="entry name" value="ATP-grasp"/>
</dbReference>
<reference evidence="3 4" key="1">
    <citation type="submission" date="2020-04" db="EMBL/GenBank/DDBJ databases">
        <title>Draft Genome Sequence of Streptomyces morookaense DSM 40503, an 8-azaguanine-producing strain.</title>
        <authorList>
            <person name="Qi J."/>
            <person name="Gao J.-M."/>
        </authorList>
    </citation>
    <scope>NUCLEOTIDE SEQUENCE [LARGE SCALE GENOMIC DNA]</scope>
    <source>
        <strain evidence="3 4">DSM 40503</strain>
    </source>
</reference>
<dbReference type="GO" id="GO:0046872">
    <property type="term" value="F:metal ion binding"/>
    <property type="evidence" value="ECO:0007669"/>
    <property type="project" value="InterPro"/>
</dbReference>
<name>A0A7Y7B2B3_STRMO</name>
<dbReference type="AlphaFoldDB" id="A0A7Y7B2B3"/>
<gene>
    <name evidence="3" type="ORF">HG542_08415</name>
</gene>
<dbReference type="Pfam" id="PF18604">
    <property type="entry name" value="PreAtp-grasp"/>
    <property type="match status" value="1"/>
</dbReference>
<keyword evidence="4" id="KW-1185">Reference proteome</keyword>
<evidence type="ECO:0000313" key="3">
    <source>
        <dbReference type="EMBL" id="NVK77689.1"/>
    </source>
</evidence>
<dbReference type="InterPro" id="IPR040754">
    <property type="entry name" value="PreAtp-grasp"/>
</dbReference>
<dbReference type="SUPFAM" id="SSF56059">
    <property type="entry name" value="Glutathione synthetase ATP-binding domain-like"/>
    <property type="match status" value="1"/>
</dbReference>
<dbReference type="RefSeq" id="WP_171079466.1">
    <property type="nucleotide sequence ID" value="NZ_BNBU01000001.1"/>
</dbReference>
<dbReference type="Proteomes" id="UP000587462">
    <property type="component" value="Unassembled WGS sequence"/>
</dbReference>
<evidence type="ECO:0000313" key="4">
    <source>
        <dbReference type="Proteomes" id="UP000587462"/>
    </source>
</evidence>
<dbReference type="GO" id="GO:0005524">
    <property type="term" value="F:ATP binding"/>
    <property type="evidence" value="ECO:0007669"/>
    <property type="project" value="UniProtKB-UniRule"/>
</dbReference>
<comment type="caution">
    <text evidence="3">The sequence shown here is derived from an EMBL/GenBank/DDBJ whole genome shotgun (WGS) entry which is preliminary data.</text>
</comment>
<proteinExistence type="predicted"/>
<dbReference type="EMBL" id="JABBXF010000014">
    <property type="protein sequence ID" value="NVK77689.1"/>
    <property type="molecule type" value="Genomic_DNA"/>
</dbReference>
<sequence length="426" mass="45382">MSSNATSRPSRTILANINSDTMAENPTDRYLRAMALPTPRMLWEAEPGDCVVMLAPCPPHFREYVAHTVGLDVAQVDIVAPAGTATVHALDVAGALGATGRLADRPMLEPFALDRPVLEFARRTGVQLYPYSAHPDDSVLETVRRVNTKSGIRETVAGLGLPVADGGFAATRAELAGKLAAFLSDRPAVIVKTDRSSTGFGNLVIEAGARESRARRVQEALGDGPDPACGWTYEEYLPLTASPSMEMLCEDAGVTEYYSCDQRTVDNAWTGMVAPAAEGPWHGELRKAALLIGEWLHARGYRGIFDVDCGTYDGGYVVTEANVRVTGGTFLEKLARRLRPGDAPVHWRADSRPGGPGPDFAEALRRIEAAGLADPSAAARTVLTADTRETDGKWRYLVVGRDAASVAAAERETEALLGLGPGSGPG</sequence>
<accession>A0A7Y7B2B3</accession>